<keyword evidence="2" id="KW-1133">Transmembrane helix</keyword>
<dbReference type="SMART" id="SM00089">
    <property type="entry name" value="PKD"/>
    <property type="match status" value="2"/>
</dbReference>
<feature type="domain" description="PKD" evidence="3">
    <location>
        <begin position="79"/>
        <end position="144"/>
    </location>
</feature>
<feature type="region of interest" description="Disordered" evidence="1">
    <location>
        <begin position="947"/>
        <end position="1005"/>
    </location>
</feature>
<keyword evidence="2" id="KW-0472">Membrane</keyword>
<feature type="non-terminal residue" evidence="4">
    <location>
        <position position="1"/>
    </location>
</feature>
<sequence length="1005" mass="105927">SHGYRQRRRRPLLLLLDPRRRRPADHLHLLARLRLAQPRDASPSTSPSSTASAPKPPPNSQSPSTPPSQAPCQPLPDPAPTEVGTPTSLSLSCAQGGTPTYQYTWNFGDGSTLTTSTNQTVHTYTSPGDLTATVTVTDAVGGTALSSPGSVPVHPHLTLTIPPSGSSPCPNTTNVDPVDPGVPVTFCAAIDGGVDPVQLSWQVDQTLLPGDQYTFPDPGTYTVNATTTDALGVTATTSRVFSVLPLPTLTLLASRTTIDLNQNVTFRAVGSRGYGPPADWNYQWFVNGNTLGNGSILNYSFRGSGYSPTTALTVEGQATDLEGQIAFATVKVTLLSDPTGSINIVRLSVDEGLGDSLSAQAQGGSSPYQFSGYVEGPGGLAPLDFTPNSASLPTSFPGTYDVYVEVIDAFGFTTPLPVGHYLVLAPLDLAVSLLGPIQDGSILADEPVTLSACLLSGGLAPFDFGSDFNGTGTLAWSSFPASGCTNVTHVYPTPGTYWIAAQARDIEGKLSQASLFSLQVLAPATPPHASPDPVVVPVETGRSLSVLNEPSDVEISWTVPPNANLSAVTTPNGSLEITPASVGSFPVEATAQVVFNGSTFGPALSTNLTLQVVPGPAAEVTASVSAQNLTLPVGRPLTLIWHADDAWGNVAPGFSEPVLVQVDGGSPDALHLTLNSSGGPVPVDPNGTGFAVPATAWSEGTLTLTFSQTRAASDSYLFEGALVPTHWPGGYLGRAVPFTWTPDLLDLRLFHPTVAWTNATVNETRWQIADEYGNPLPGGFVDVVGTWGSYTSDTQSPIRFADGESFVWVNYTAYGTEGGTVKVVSEFGQTLLASLGIPPPSGPTAPARSPLGLPPWGWALVLGVTLASATLLLWMRRQQRASSREEATEEDLARDAQVQETLLEAVERDEPARLEGLHAAGKEAGLLPEEVNAYLLRLRADGRLVTEPDVDRNGAPLFRLGPGERARRRPPRDDPAPRIMFDPDALLRNPLDYEEDPASPEEERT</sequence>
<dbReference type="PROSITE" id="PS50093">
    <property type="entry name" value="PKD"/>
    <property type="match status" value="1"/>
</dbReference>
<gene>
    <name evidence="4" type="ORF">B1B_03535</name>
</gene>
<feature type="region of interest" description="Disordered" evidence="1">
    <location>
        <begin position="31"/>
        <end position="92"/>
    </location>
</feature>
<dbReference type="Pfam" id="PF18911">
    <property type="entry name" value="PKD_4"/>
    <property type="match status" value="1"/>
</dbReference>
<reference evidence="4" key="2">
    <citation type="journal article" date="2014" name="ISME J.">
        <title>Microbial stratification in low pH oxic and suboxic macroscopic growths along an acid mine drainage.</title>
        <authorList>
            <person name="Mendez-Garcia C."/>
            <person name="Mesa V."/>
            <person name="Sprenger R.R."/>
            <person name="Richter M."/>
            <person name="Diez M.S."/>
            <person name="Solano J."/>
            <person name="Bargiela R."/>
            <person name="Golyshina O.V."/>
            <person name="Manteca A."/>
            <person name="Ramos J.L."/>
            <person name="Gallego J.R."/>
            <person name="Llorente I."/>
            <person name="Martins Dos Santos V.A."/>
            <person name="Jensen O.N."/>
            <person name="Pelaez A.I."/>
            <person name="Sanchez J."/>
            <person name="Ferrer M."/>
        </authorList>
    </citation>
    <scope>NUCLEOTIDE SEQUENCE</scope>
</reference>
<feature type="transmembrane region" description="Helical" evidence="2">
    <location>
        <begin position="856"/>
        <end position="875"/>
    </location>
</feature>
<feature type="compositionally biased region" description="Pro residues" evidence="1">
    <location>
        <begin position="54"/>
        <end position="79"/>
    </location>
</feature>
<feature type="compositionally biased region" description="Low complexity" evidence="1">
    <location>
        <begin position="31"/>
        <end position="53"/>
    </location>
</feature>
<protein>
    <submittedName>
        <fullName evidence="4">PKD domain protein</fullName>
    </submittedName>
</protein>
<dbReference type="Gene3D" id="2.60.40.10">
    <property type="entry name" value="Immunoglobulins"/>
    <property type="match status" value="1"/>
</dbReference>
<dbReference type="InterPro" id="IPR013783">
    <property type="entry name" value="Ig-like_fold"/>
</dbReference>
<feature type="compositionally biased region" description="Acidic residues" evidence="1">
    <location>
        <begin position="992"/>
        <end position="1005"/>
    </location>
</feature>
<organism evidence="4">
    <name type="scientific">mine drainage metagenome</name>
    <dbReference type="NCBI Taxonomy" id="410659"/>
    <lineage>
        <taxon>unclassified sequences</taxon>
        <taxon>metagenomes</taxon>
        <taxon>ecological metagenomes</taxon>
    </lineage>
</organism>
<dbReference type="InterPro" id="IPR035986">
    <property type="entry name" value="PKD_dom_sf"/>
</dbReference>
<evidence type="ECO:0000256" key="2">
    <source>
        <dbReference type="SAM" id="Phobius"/>
    </source>
</evidence>
<dbReference type="EMBL" id="AUZY01002174">
    <property type="protein sequence ID" value="EQD72848.1"/>
    <property type="molecule type" value="Genomic_DNA"/>
</dbReference>
<keyword evidence="2" id="KW-0812">Transmembrane</keyword>
<proteinExistence type="predicted"/>
<dbReference type="AlphaFoldDB" id="T1BW39"/>
<dbReference type="SUPFAM" id="SSF49299">
    <property type="entry name" value="PKD domain"/>
    <property type="match status" value="3"/>
</dbReference>
<reference evidence="4" key="1">
    <citation type="submission" date="2013-08" db="EMBL/GenBank/DDBJ databases">
        <authorList>
            <person name="Mendez C."/>
            <person name="Richter M."/>
            <person name="Ferrer M."/>
            <person name="Sanchez J."/>
        </authorList>
    </citation>
    <scope>NUCLEOTIDE SEQUENCE</scope>
</reference>
<comment type="caution">
    <text evidence="4">The sequence shown here is derived from an EMBL/GenBank/DDBJ whole genome shotgun (WGS) entry which is preliminary data.</text>
</comment>
<evidence type="ECO:0000259" key="3">
    <source>
        <dbReference type="PROSITE" id="PS50093"/>
    </source>
</evidence>
<dbReference type="CDD" id="cd00146">
    <property type="entry name" value="PKD"/>
    <property type="match status" value="1"/>
</dbReference>
<dbReference type="InterPro" id="IPR022409">
    <property type="entry name" value="PKD/Chitinase_dom"/>
</dbReference>
<dbReference type="InterPro" id="IPR000601">
    <property type="entry name" value="PKD_dom"/>
</dbReference>
<evidence type="ECO:0000256" key="1">
    <source>
        <dbReference type="SAM" id="MobiDB-lite"/>
    </source>
</evidence>
<name>T1BW39_9ZZZZ</name>
<accession>T1BW39</accession>
<evidence type="ECO:0000313" key="4">
    <source>
        <dbReference type="EMBL" id="EQD72848.1"/>
    </source>
</evidence>